<accession>A0A0R3RH37</accession>
<dbReference type="AlphaFoldDB" id="A0A0R3RH37"/>
<evidence type="ECO:0000313" key="2">
    <source>
        <dbReference type="WBParaSite" id="EEL_0000074401-mRNA-1"/>
    </source>
</evidence>
<dbReference type="WBParaSite" id="EEL_0000074401-mRNA-1">
    <property type="protein sequence ID" value="EEL_0000074401-mRNA-1"/>
    <property type="gene ID" value="EEL_0000074401"/>
</dbReference>
<proteinExistence type="predicted"/>
<organism evidence="1 2">
    <name type="scientific">Elaeophora elaphi</name>
    <dbReference type="NCBI Taxonomy" id="1147741"/>
    <lineage>
        <taxon>Eukaryota</taxon>
        <taxon>Metazoa</taxon>
        <taxon>Ecdysozoa</taxon>
        <taxon>Nematoda</taxon>
        <taxon>Chromadorea</taxon>
        <taxon>Rhabditida</taxon>
        <taxon>Spirurina</taxon>
        <taxon>Spiruromorpha</taxon>
        <taxon>Filarioidea</taxon>
        <taxon>Onchocercidae</taxon>
        <taxon>Elaeophora</taxon>
    </lineage>
</organism>
<dbReference type="Proteomes" id="UP000050640">
    <property type="component" value="Unplaced"/>
</dbReference>
<name>A0A0R3RH37_9BILA</name>
<sequence>FACLEVLIPDAPRIVRGFRTDVKITVALTEISKLSNKQTIAASDNMALICLVLVSRSSLFLRDNLIFLRLPKRFLIKSEEARESSLLACIQNCK</sequence>
<reference evidence="2" key="1">
    <citation type="submission" date="2017-02" db="UniProtKB">
        <authorList>
            <consortium name="WormBaseParasite"/>
        </authorList>
    </citation>
    <scope>IDENTIFICATION</scope>
</reference>
<keyword evidence="1" id="KW-1185">Reference proteome</keyword>
<protein>
    <submittedName>
        <fullName evidence="2">Rho-GAP domain-containing protein</fullName>
    </submittedName>
</protein>
<evidence type="ECO:0000313" key="1">
    <source>
        <dbReference type="Proteomes" id="UP000050640"/>
    </source>
</evidence>